<evidence type="ECO:0000256" key="4">
    <source>
        <dbReference type="ARBA" id="ARBA00023136"/>
    </source>
</evidence>
<dbReference type="Proteomes" id="UP000594688">
    <property type="component" value="Chromosome"/>
</dbReference>
<protein>
    <submittedName>
        <fullName evidence="6">TonB C-terminal domain-containing protein</fullName>
    </submittedName>
</protein>
<dbReference type="EMBL" id="CP048685">
    <property type="protein sequence ID" value="QPJ61892.1"/>
    <property type="molecule type" value="Genomic_DNA"/>
</dbReference>
<evidence type="ECO:0000256" key="2">
    <source>
        <dbReference type="ARBA" id="ARBA00022692"/>
    </source>
</evidence>
<dbReference type="GO" id="GO:0016020">
    <property type="term" value="C:membrane"/>
    <property type="evidence" value="ECO:0007669"/>
    <property type="project" value="UniProtKB-SubCell"/>
</dbReference>
<dbReference type="Pfam" id="PF13103">
    <property type="entry name" value="TonB_2"/>
    <property type="match status" value="1"/>
</dbReference>
<sequence length="186" mass="20748">MFTRKSRASLVSACLLTAVLFGDCQQVVAESDAYIEQAAPLEAEEDISISQSGPSAPESVPPDYLEDPVDISKMSLVGALLFSKYVHEVKDKIFKNWGSPEGAANARLLASVRVFPKGNIDHPTLVQSSGNKKLDHLALEAIRASEPFPPFPKELREPNLKIVVHFDYVYYEEEFQENELSKEEFF</sequence>
<name>A0A7T0BVQ3_9BACT</name>
<dbReference type="InterPro" id="IPR006260">
    <property type="entry name" value="TonB/TolA_C"/>
</dbReference>
<dbReference type="AlphaFoldDB" id="A0A7T0BVQ3"/>
<dbReference type="Gene3D" id="3.30.1150.10">
    <property type="match status" value="1"/>
</dbReference>
<dbReference type="KEGG" id="nli:G3M70_08405"/>
<feature type="chain" id="PRO_5032558019" evidence="5">
    <location>
        <begin position="30"/>
        <end position="186"/>
    </location>
</feature>
<evidence type="ECO:0000313" key="6">
    <source>
        <dbReference type="EMBL" id="QPJ61892.1"/>
    </source>
</evidence>
<dbReference type="SUPFAM" id="SSF74653">
    <property type="entry name" value="TolA/TonB C-terminal domain"/>
    <property type="match status" value="1"/>
</dbReference>
<dbReference type="NCBIfam" id="TIGR01352">
    <property type="entry name" value="tonB_Cterm"/>
    <property type="match status" value="1"/>
</dbReference>
<gene>
    <name evidence="6" type="ORF">G3M70_08405</name>
</gene>
<keyword evidence="4" id="KW-0472">Membrane</keyword>
<evidence type="ECO:0000256" key="3">
    <source>
        <dbReference type="ARBA" id="ARBA00022989"/>
    </source>
</evidence>
<keyword evidence="5" id="KW-0732">Signal</keyword>
<evidence type="ECO:0000256" key="1">
    <source>
        <dbReference type="ARBA" id="ARBA00004167"/>
    </source>
</evidence>
<evidence type="ECO:0000313" key="7">
    <source>
        <dbReference type="Proteomes" id="UP000594688"/>
    </source>
</evidence>
<proteinExistence type="predicted"/>
<organism evidence="6 7">
    <name type="scientific">Candidatus Nitronauta litoralis</name>
    <dbReference type="NCBI Taxonomy" id="2705533"/>
    <lineage>
        <taxon>Bacteria</taxon>
        <taxon>Pseudomonadati</taxon>
        <taxon>Nitrospinota/Tectimicrobiota group</taxon>
        <taxon>Nitrospinota</taxon>
        <taxon>Nitrospinia</taxon>
        <taxon>Nitrospinales</taxon>
        <taxon>Nitrospinaceae</taxon>
        <taxon>Candidatus Nitronauta</taxon>
    </lineage>
</organism>
<evidence type="ECO:0000256" key="5">
    <source>
        <dbReference type="SAM" id="SignalP"/>
    </source>
</evidence>
<keyword evidence="3" id="KW-1133">Transmembrane helix</keyword>
<keyword evidence="2" id="KW-0812">Transmembrane</keyword>
<feature type="signal peptide" evidence="5">
    <location>
        <begin position="1"/>
        <end position="29"/>
    </location>
</feature>
<reference evidence="6 7" key="1">
    <citation type="submission" date="2020-02" db="EMBL/GenBank/DDBJ databases">
        <title>Genomic and physiological characterization of two novel Nitrospinaceae genera.</title>
        <authorList>
            <person name="Mueller A.J."/>
            <person name="Jung M.-Y."/>
            <person name="Strachan C.R."/>
            <person name="Herbold C.W."/>
            <person name="Kirkegaard R.H."/>
            <person name="Daims H."/>
        </authorList>
    </citation>
    <scope>NUCLEOTIDE SEQUENCE [LARGE SCALE GENOMIC DNA]</scope>
    <source>
        <strain evidence="6">EB</strain>
    </source>
</reference>
<accession>A0A7T0BVQ3</accession>
<comment type="subcellular location">
    <subcellularLocation>
        <location evidence="1">Membrane</location>
        <topology evidence="1">Single-pass membrane protein</topology>
    </subcellularLocation>
</comment>